<dbReference type="InterPro" id="IPR021109">
    <property type="entry name" value="Peptidase_aspartic_dom_sf"/>
</dbReference>
<keyword evidence="4" id="KW-0645">Protease</keyword>
<evidence type="ECO:0000259" key="3">
    <source>
        <dbReference type="PROSITE" id="PS50175"/>
    </source>
</evidence>
<evidence type="ECO:0000313" key="5">
    <source>
        <dbReference type="Proteomes" id="UP001589906"/>
    </source>
</evidence>
<keyword evidence="1" id="KW-0378">Hydrolase</keyword>
<dbReference type="PROSITE" id="PS50175">
    <property type="entry name" value="ASP_PROT_RETROV"/>
    <property type="match status" value="1"/>
</dbReference>
<reference evidence="4 5" key="1">
    <citation type="submission" date="2024-09" db="EMBL/GenBank/DDBJ databases">
        <authorList>
            <person name="Sun Q."/>
            <person name="Mori K."/>
        </authorList>
    </citation>
    <scope>NUCLEOTIDE SEQUENCE [LARGE SCALE GENOMIC DNA]</scope>
    <source>
        <strain evidence="4 5">NCAIM B.02621</strain>
    </source>
</reference>
<protein>
    <submittedName>
        <fullName evidence="4">Aspartyl protease family protein</fullName>
    </submittedName>
</protein>
<dbReference type="InterPro" id="IPR001995">
    <property type="entry name" value="Peptidase_A2_cat"/>
</dbReference>
<keyword evidence="2" id="KW-0472">Membrane</keyword>
<dbReference type="Pfam" id="PF13650">
    <property type="entry name" value="Asp_protease_2"/>
    <property type="match status" value="2"/>
</dbReference>
<dbReference type="GO" id="GO:0008233">
    <property type="term" value="F:peptidase activity"/>
    <property type="evidence" value="ECO:0007669"/>
    <property type="project" value="UniProtKB-KW"/>
</dbReference>
<comment type="caution">
    <text evidence="4">The sequence shown here is derived from an EMBL/GenBank/DDBJ whole genome shotgun (WGS) entry which is preliminary data.</text>
</comment>
<dbReference type="CDD" id="cd05483">
    <property type="entry name" value="retropepsin_like_bacteria"/>
    <property type="match status" value="1"/>
</dbReference>
<name>A0ABV6R3X3_9CAUL</name>
<dbReference type="InterPro" id="IPR034122">
    <property type="entry name" value="Retropepsin-like_bacterial"/>
</dbReference>
<dbReference type="Proteomes" id="UP001589906">
    <property type="component" value="Unassembled WGS sequence"/>
</dbReference>
<evidence type="ECO:0000256" key="2">
    <source>
        <dbReference type="SAM" id="Phobius"/>
    </source>
</evidence>
<proteinExistence type="predicted"/>
<evidence type="ECO:0000313" key="4">
    <source>
        <dbReference type="EMBL" id="MFC0634321.1"/>
    </source>
</evidence>
<dbReference type="GO" id="GO:0006508">
    <property type="term" value="P:proteolysis"/>
    <property type="evidence" value="ECO:0007669"/>
    <property type="project" value="UniProtKB-KW"/>
</dbReference>
<keyword evidence="2" id="KW-1133">Transmembrane helix</keyword>
<feature type="transmembrane region" description="Helical" evidence="2">
    <location>
        <begin position="7"/>
        <end position="24"/>
    </location>
</feature>
<accession>A0ABV6R3X3</accession>
<dbReference type="SUPFAM" id="SSF50630">
    <property type="entry name" value="Acid proteases"/>
    <property type="match status" value="1"/>
</dbReference>
<dbReference type="RefSeq" id="WP_376836349.1">
    <property type="nucleotide sequence ID" value="NZ_JBHLSW010000007.1"/>
</dbReference>
<feature type="domain" description="Peptidase A2" evidence="3">
    <location>
        <begin position="67"/>
        <end position="168"/>
    </location>
</feature>
<sequence>MGTRRSFLIRAGLVAAGLGGAWWLREHVIWPAPDVRFMAYADPPWLRFADDRARAPIVAASLAGRSVMALVDSGAQYSVIDRALVAELNLGDTFSIPFLAYGVGGGSQVGRGVSVDVAVGGVALQGLRTAILDLGPLAAAEGLSTPLILGQDVLQRADLWLDLPGRRLAFASPGAPPPWADLRPAVVRRRGDALVSDVSIEGAVTTALVDTGSTSLLALSAAAASEVGLLDGREAREGSSLVLGGMIRSQVVTARTVTFADALFRDVEVAIYPEVAGGAYPNGLIGMGAFRGRRAVLRLGAGELLVSRAMDVDLG</sequence>
<dbReference type="PROSITE" id="PS51318">
    <property type="entry name" value="TAT"/>
    <property type="match status" value="1"/>
</dbReference>
<dbReference type="PROSITE" id="PS00141">
    <property type="entry name" value="ASP_PROTEASE"/>
    <property type="match status" value="1"/>
</dbReference>
<keyword evidence="5" id="KW-1185">Reference proteome</keyword>
<dbReference type="InterPro" id="IPR001969">
    <property type="entry name" value="Aspartic_peptidase_AS"/>
</dbReference>
<organism evidence="4 5">
    <name type="scientific">Brevundimonas balnearis</name>
    <dbReference type="NCBI Taxonomy" id="1572858"/>
    <lineage>
        <taxon>Bacteria</taxon>
        <taxon>Pseudomonadati</taxon>
        <taxon>Pseudomonadota</taxon>
        <taxon>Alphaproteobacteria</taxon>
        <taxon>Caulobacterales</taxon>
        <taxon>Caulobacteraceae</taxon>
        <taxon>Brevundimonas</taxon>
    </lineage>
</organism>
<gene>
    <name evidence="4" type="ORF">ACFFGE_10585</name>
</gene>
<keyword evidence="2" id="KW-0812">Transmembrane</keyword>
<dbReference type="InterPro" id="IPR006311">
    <property type="entry name" value="TAT_signal"/>
</dbReference>
<evidence type="ECO:0000256" key="1">
    <source>
        <dbReference type="ARBA" id="ARBA00022801"/>
    </source>
</evidence>
<dbReference type="Gene3D" id="2.40.70.10">
    <property type="entry name" value="Acid Proteases"/>
    <property type="match status" value="2"/>
</dbReference>
<dbReference type="EMBL" id="JBHLSW010000007">
    <property type="protein sequence ID" value="MFC0634321.1"/>
    <property type="molecule type" value="Genomic_DNA"/>
</dbReference>